<evidence type="ECO:0000313" key="1">
    <source>
        <dbReference type="EMBL" id="WLR98095.1"/>
    </source>
</evidence>
<dbReference type="RefSeq" id="WP_134647207.1">
    <property type="nucleotide sequence ID" value="NZ_CP132302.1"/>
</dbReference>
<dbReference type="AlphaFoldDB" id="A0AA50CMB5"/>
<evidence type="ECO:0000313" key="2">
    <source>
        <dbReference type="Proteomes" id="UP001234585"/>
    </source>
</evidence>
<proteinExistence type="predicted"/>
<organism evidence="1 2">
    <name type="scientific">Shinella sumterensis</name>
    <dbReference type="NCBI Taxonomy" id="1967501"/>
    <lineage>
        <taxon>Bacteria</taxon>
        <taxon>Pseudomonadati</taxon>
        <taxon>Pseudomonadota</taxon>
        <taxon>Alphaproteobacteria</taxon>
        <taxon>Hyphomicrobiales</taxon>
        <taxon>Rhizobiaceae</taxon>
        <taxon>Shinella</taxon>
    </lineage>
</organism>
<reference evidence="1 2" key="1">
    <citation type="submission" date="2023-08" db="EMBL/GenBank/DDBJ databases">
        <title>Pathogen: clinical or host-associated sample.</title>
        <authorList>
            <person name="Hergert J."/>
            <person name="Casey R."/>
            <person name="Wagner J."/>
            <person name="Young E.L."/>
            <person name="Oakeson K.F."/>
        </authorList>
    </citation>
    <scope>NUCLEOTIDE SEQUENCE [LARGE SCALE GENOMIC DNA]</scope>
    <source>
        <strain evidence="1 2">1760953</strain>
    </source>
</reference>
<dbReference type="EMBL" id="CP132302">
    <property type="protein sequence ID" value="WLR98095.1"/>
    <property type="molecule type" value="Genomic_DNA"/>
</dbReference>
<gene>
    <name evidence="1" type="ORF">Q9313_03440</name>
</gene>
<sequence>MGRKPEDYARLLASALCKLHAAESGGALPLISENSIRVISETFAAAIDEARKIYIEQDLVARRERHERIHLHS</sequence>
<accession>A0AA50CMB5</accession>
<name>A0AA50CMB5_9HYPH</name>
<dbReference type="Proteomes" id="UP001234585">
    <property type="component" value="Chromosome"/>
</dbReference>
<keyword evidence="2" id="KW-1185">Reference proteome</keyword>
<protein>
    <submittedName>
        <fullName evidence="1">Uncharacterized protein</fullName>
    </submittedName>
</protein>